<evidence type="ECO:0000313" key="3">
    <source>
        <dbReference type="EMBL" id="MSR94922.1"/>
    </source>
</evidence>
<feature type="compositionally biased region" description="Basic and acidic residues" evidence="1">
    <location>
        <begin position="51"/>
        <end position="138"/>
    </location>
</feature>
<dbReference type="EMBL" id="VULY01000018">
    <property type="protein sequence ID" value="MSR93947.1"/>
    <property type="molecule type" value="Genomic_DNA"/>
</dbReference>
<sequence>MKGQLSKVLETWKGYSKKRKGAVIGAFFLVLLCGGYGVYAASGFETEGFSEEKKMALDKKQTEKKASDQKKNSVKKTDEPKEINEKKENKDTEQKTGSEAEKETDSKKKAQKDDSSEAKEDSRSSKAETAKKQEEKKVASAATTSKEEKKREWVPPVYETITHPEEGHYETKVIVPAYETQRQVGTYVLSSDGATFYGEDAVLQWGEYAQSKGRGSNVTSYSTQPLWETYTVPAVTEQVWVVDKAAWVENKLVKEGYYK</sequence>
<protein>
    <submittedName>
        <fullName evidence="3">Uncharacterized protein</fullName>
    </submittedName>
</protein>
<feature type="region of interest" description="Disordered" evidence="1">
    <location>
        <begin position="51"/>
        <end position="152"/>
    </location>
</feature>
<proteinExistence type="predicted"/>
<reference evidence="3 4" key="1">
    <citation type="submission" date="2019-08" db="EMBL/GenBank/DDBJ databases">
        <title>In-depth cultivation of the pig gut microbiome towards novel bacterial diversity and tailored functional studies.</title>
        <authorList>
            <person name="Wylensek D."/>
            <person name="Hitch T.C.A."/>
            <person name="Clavel T."/>
        </authorList>
    </citation>
    <scope>NUCLEOTIDE SEQUENCE [LARGE SCALE GENOMIC DNA]</scope>
    <source>
        <strain evidence="3 4">68-1-5</strain>
    </source>
</reference>
<name>A0A6N7V6V3_9FIRM</name>
<dbReference type="AlphaFoldDB" id="A0A6N7V6V3"/>
<keyword evidence="4" id="KW-1185">Reference proteome</keyword>
<comment type="caution">
    <text evidence="3">The sequence shown here is derived from an EMBL/GenBank/DDBJ whole genome shotgun (WGS) entry which is preliminary data.</text>
</comment>
<dbReference type="RefSeq" id="WP_154477204.1">
    <property type="nucleotide sequence ID" value="NZ_VULY01000018.1"/>
</dbReference>
<gene>
    <name evidence="2" type="ORF">FYJ34_06690</name>
    <name evidence="3" type="ORF">FYJ34_12225</name>
</gene>
<accession>A0A6N7V6V3</accession>
<evidence type="ECO:0000313" key="2">
    <source>
        <dbReference type="EMBL" id="MSR93947.1"/>
    </source>
</evidence>
<dbReference type="Proteomes" id="UP000434409">
    <property type="component" value="Unassembled WGS sequence"/>
</dbReference>
<evidence type="ECO:0000256" key="1">
    <source>
        <dbReference type="SAM" id="MobiDB-lite"/>
    </source>
</evidence>
<dbReference type="EMBL" id="VULY01000038">
    <property type="protein sequence ID" value="MSR94922.1"/>
    <property type="molecule type" value="Genomic_DNA"/>
</dbReference>
<evidence type="ECO:0000313" key="4">
    <source>
        <dbReference type="Proteomes" id="UP000434409"/>
    </source>
</evidence>
<organism evidence="3 4">
    <name type="scientific">Suipraeoptans intestinalis</name>
    <dbReference type="NCBI Taxonomy" id="2606628"/>
    <lineage>
        <taxon>Bacteria</taxon>
        <taxon>Bacillati</taxon>
        <taxon>Bacillota</taxon>
        <taxon>Clostridia</taxon>
        <taxon>Lachnospirales</taxon>
        <taxon>Lachnospiraceae</taxon>
        <taxon>Suipraeoptans</taxon>
    </lineage>
</organism>